<dbReference type="EMBL" id="CP002353">
    <property type="protein sequence ID" value="ADV62470.1"/>
    <property type="molecule type" value="Genomic_DNA"/>
</dbReference>
<reference evidence="1 2" key="2">
    <citation type="journal article" date="2011" name="Stand. Genomic Sci.">
        <title>Complete genome sequence of Isosphaera pallida type strain (IS1B).</title>
        <authorList>
            <consortium name="US DOE Joint Genome Institute (JGI-PGF)"/>
            <person name="Goker M."/>
            <person name="Cleland D."/>
            <person name="Saunders E."/>
            <person name="Lapidus A."/>
            <person name="Nolan M."/>
            <person name="Lucas S."/>
            <person name="Hammon N."/>
            <person name="Deshpande S."/>
            <person name="Cheng J.F."/>
            <person name="Tapia R."/>
            <person name="Han C."/>
            <person name="Goodwin L."/>
            <person name="Pitluck S."/>
            <person name="Liolios K."/>
            <person name="Pagani I."/>
            <person name="Ivanova N."/>
            <person name="Mavromatis K."/>
            <person name="Pati A."/>
            <person name="Chen A."/>
            <person name="Palaniappan K."/>
            <person name="Land M."/>
            <person name="Hauser L."/>
            <person name="Chang Y.J."/>
            <person name="Jeffries C.D."/>
            <person name="Detter J.C."/>
            <person name="Beck B."/>
            <person name="Woyke T."/>
            <person name="Bristow J."/>
            <person name="Eisen J.A."/>
            <person name="Markowitz V."/>
            <person name="Hugenholtz P."/>
            <person name="Kyrpides N.C."/>
            <person name="Klenk H.P."/>
        </authorList>
    </citation>
    <scope>NUCLEOTIDE SEQUENCE [LARGE SCALE GENOMIC DNA]</scope>
    <source>
        <strain evidence="2">ATCC 43644 / DSM 9630 / IS1B</strain>
    </source>
</reference>
<dbReference type="KEGG" id="ipa:Isop_1889"/>
<accession>E8R238</accession>
<dbReference type="InParanoid" id="E8R238"/>
<dbReference type="HOGENOM" id="CLU_3252691_0_0_0"/>
<proteinExistence type="predicted"/>
<sequence length="42" mass="4646">MTPRVPTNRPNVRSGNNRRLIPCHRIASDFNVDLVSTAASLV</sequence>
<name>E8R238_ISOPI</name>
<protein>
    <submittedName>
        <fullName evidence="1">Uncharacterized protein</fullName>
    </submittedName>
</protein>
<keyword evidence="2" id="KW-1185">Reference proteome</keyword>
<gene>
    <name evidence="1" type="ordered locus">Isop_1889</name>
</gene>
<dbReference type="AlphaFoldDB" id="E8R238"/>
<evidence type="ECO:0000313" key="2">
    <source>
        <dbReference type="Proteomes" id="UP000008631"/>
    </source>
</evidence>
<evidence type="ECO:0000313" key="1">
    <source>
        <dbReference type="EMBL" id="ADV62470.1"/>
    </source>
</evidence>
<organism evidence="1 2">
    <name type="scientific">Isosphaera pallida (strain ATCC 43644 / DSM 9630 / IS1B)</name>
    <dbReference type="NCBI Taxonomy" id="575540"/>
    <lineage>
        <taxon>Bacteria</taxon>
        <taxon>Pseudomonadati</taxon>
        <taxon>Planctomycetota</taxon>
        <taxon>Planctomycetia</taxon>
        <taxon>Isosphaerales</taxon>
        <taxon>Isosphaeraceae</taxon>
        <taxon>Isosphaera</taxon>
    </lineage>
</organism>
<reference key="1">
    <citation type="submission" date="2010-11" db="EMBL/GenBank/DDBJ databases">
        <title>The complete sequence of chromosome of Isophaera pallida ATCC 43644.</title>
        <authorList>
            <consortium name="US DOE Joint Genome Institute (JGI-PGF)"/>
            <person name="Lucas S."/>
            <person name="Copeland A."/>
            <person name="Lapidus A."/>
            <person name="Bruce D."/>
            <person name="Goodwin L."/>
            <person name="Pitluck S."/>
            <person name="Kyrpides N."/>
            <person name="Mavromatis K."/>
            <person name="Pagani I."/>
            <person name="Ivanova N."/>
            <person name="Saunders E."/>
            <person name="Brettin T."/>
            <person name="Detter J.C."/>
            <person name="Han C."/>
            <person name="Tapia R."/>
            <person name="Land M."/>
            <person name="Hauser L."/>
            <person name="Markowitz V."/>
            <person name="Cheng J.-F."/>
            <person name="Hugenholtz P."/>
            <person name="Woyke T."/>
            <person name="Wu D."/>
            <person name="Eisen J.A."/>
        </authorList>
    </citation>
    <scope>NUCLEOTIDE SEQUENCE</scope>
    <source>
        <strain>ATCC 43644</strain>
    </source>
</reference>
<dbReference type="Proteomes" id="UP000008631">
    <property type="component" value="Chromosome"/>
</dbReference>